<protein>
    <recommendedName>
        <fullName evidence="3">Siderophore-interacting protein</fullName>
    </recommendedName>
</protein>
<dbReference type="Proteomes" id="UP001235133">
    <property type="component" value="Unassembled WGS sequence"/>
</dbReference>
<dbReference type="InterPro" id="IPR052704">
    <property type="entry name" value="ECF_Sigma-70_Domain"/>
</dbReference>
<dbReference type="RefSeq" id="WP_308866892.1">
    <property type="nucleotide sequence ID" value="NZ_JAVFWO010000002.1"/>
</dbReference>
<evidence type="ECO:0000313" key="2">
    <source>
        <dbReference type="Proteomes" id="UP001235133"/>
    </source>
</evidence>
<organism evidence="1 2">
    <name type="scientific">Microbacterium psychrotolerans</name>
    <dbReference type="NCBI Taxonomy" id="3068321"/>
    <lineage>
        <taxon>Bacteria</taxon>
        <taxon>Bacillati</taxon>
        <taxon>Actinomycetota</taxon>
        <taxon>Actinomycetes</taxon>
        <taxon>Micrococcales</taxon>
        <taxon>Microbacteriaceae</taxon>
        <taxon>Microbacterium</taxon>
    </lineage>
</organism>
<sequence length="88" mass="9255">MRLTVDGGGVVAAPPVALEGASAVRAYLVEVLVDPGCVLRVDSVNGAPGIVVCREGRVTGVLSICVRGRRIVEAWLVVNPEKLTRWSC</sequence>
<evidence type="ECO:0000313" key="1">
    <source>
        <dbReference type="EMBL" id="MDQ7877449.1"/>
    </source>
</evidence>
<evidence type="ECO:0008006" key="3">
    <source>
        <dbReference type="Google" id="ProtNLM"/>
    </source>
</evidence>
<comment type="caution">
    <text evidence="1">The sequence shown here is derived from an EMBL/GenBank/DDBJ whole genome shotgun (WGS) entry which is preliminary data.</text>
</comment>
<dbReference type="PANTHER" id="PTHR30173:SF43">
    <property type="entry name" value="ECF RNA POLYMERASE SIGMA FACTOR SIGI-RELATED"/>
    <property type="match status" value="1"/>
</dbReference>
<dbReference type="EMBL" id="JAVFWO010000002">
    <property type="protein sequence ID" value="MDQ7877449.1"/>
    <property type="molecule type" value="Genomic_DNA"/>
</dbReference>
<reference evidence="1 2" key="1">
    <citation type="submission" date="2023-08" db="EMBL/GenBank/DDBJ databases">
        <title>Microbacterium psychrotolerans sp. nov., a psychrotolerant bacterium isolated from soil in Heilongjiang Province, China.</title>
        <authorList>
            <person name="An P."/>
            <person name="Zhao D."/>
            <person name="Xiang H."/>
        </authorList>
    </citation>
    <scope>NUCLEOTIDE SEQUENCE [LARGE SCALE GENOMIC DNA]</scope>
    <source>
        <strain evidence="1 2">QXD-8</strain>
    </source>
</reference>
<proteinExistence type="predicted"/>
<dbReference type="PANTHER" id="PTHR30173">
    <property type="entry name" value="SIGMA 19 FACTOR"/>
    <property type="match status" value="1"/>
</dbReference>
<keyword evidence="2" id="KW-1185">Reference proteome</keyword>
<name>A0ABU0YYN8_9MICO</name>
<gene>
    <name evidence="1" type="ORF">Q9R08_05605</name>
</gene>
<accession>A0ABU0YYN8</accession>